<evidence type="ECO:0000313" key="1">
    <source>
        <dbReference type="EMBL" id="OGI66729.1"/>
    </source>
</evidence>
<dbReference type="AlphaFoldDB" id="A0A1F6VAY6"/>
<sequence>MDLKNFGQLLADNYPMRMAYLRAKQAAKREGKNKQDQREAGMRAAFLAERFTRLVSPSRQQLENQKCGSFSHGEAELRLWADFR</sequence>
<proteinExistence type="predicted"/>
<organism evidence="1 2">
    <name type="scientific">Candidatus Nomurabacteria bacterium RIFCSPHIGHO2_01_FULL_39_10</name>
    <dbReference type="NCBI Taxonomy" id="1801733"/>
    <lineage>
        <taxon>Bacteria</taxon>
        <taxon>Candidatus Nomuraibacteriota</taxon>
    </lineage>
</organism>
<protein>
    <submittedName>
        <fullName evidence="1">Uncharacterized protein</fullName>
    </submittedName>
</protein>
<name>A0A1F6VAY6_9BACT</name>
<dbReference type="EMBL" id="MFTJ01000002">
    <property type="protein sequence ID" value="OGI66729.1"/>
    <property type="molecule type" value="Genomic_DNA"/>
</dbReference>
<evidence type="ECO:0000313" key="2">
    <source>
        <dbReference type="Proteomes" id="UP000178700"/>
    </source>
</evidence>
<reference evidence="1 2" key="1">
    <citation type="journal article" date="2016" name="Nat. Commun.">
        <title>Thousands of microbial genomes shed light on interconnected biogeochemical processes in an aquifer system.</title>
        <authorList>
            <person name="Anantharaman K."/>
            <person name="Brown C.T."/>
            <person name="Hug L.A."/>
            <person name="Sharon I."/>
            <person name="Castelle C.J."/>
            <person name="Probst A.J."/>
            <person name="Thomas B.C."/>
            <person name="Singh A."/>
            <person name="Wilkins M.J."/>
            <person name="Karaoz U."/>
            <person name="Brodie E.L."/>
            <person name="Williams K.H."/>
            <person name="Hubbard S.S."/>
            <person name="Banfield J.F."/>
        </authorList>
    </citation>
    <scope>NUCLEOTIDE SEQUENCE [LARGE SCALE GENOMIC DNA]</scope>
</reference>
<dbReference type="Proteomes" id="UP000178700">
    <property type="component" value="Unassembled WGS sequence"/>
</dbReference>
<gene>
    <name evidence="1" type="ORF">A2642_02465</name>
</gene>
<accession>A0A1F6VAY6</accession>
<comment type="caution">
    <text evidence="1">The sequence shown here is derived from an EMBL/GenBank/DDBJ whole genome shotgun (WGS) entry which is preliminary data.</text>
</comment>